<comment type="subunit">
    <text evidence="4">Tetramer of two alpha and two beta subunits.</text>
</comment>
<evidence type="ECO:0000256" key="4">
    <source>
        <dbReference type="ARBA" id="ARBA00011209"/>
    </source>
</evidence>
<evidence type="ECO:0000256" key="7">
    <source>
        <dbReference type="ARBA" id="ARBA00022490"/>
    </source>
</evidence>
<evidence type="ECO:0000256" key="10">
    <source>
        <dbReference type="ARBA" id="ARBA00022741"/>
    </source>
</evidence>
<evidence type="ECO:0000256" key="15">
    <source>
        <dbReference type="ARBA" id="ARBA00033189"/>
    </source>
</evidence>
<comment type="catalytic activity">
    <reaction evidence="16">
        <text>tRNA(Phe) + L-phenylalanine + ATP = L-phenylalanyl-tRNA(Phe) + AMP + diphosphate + H(+)</text>
        <dbReference type="Rhea" id="RHEA:19413"/>
        <dbReference type="Rhea" id="RHEA-COMP:9668"/>
        <dbReference type="Rhea" id="RHEA-COMP:9699"/>
        <dbReference type="ChEBI" id="CHEBI:15378"/>
        <dbReference type="ChEBI" id="CHEBI:30616"/>
        <dbReference type="ChEBI" id="CHEBI:33019"/>
        <dbReference type="ChEBI" id="CHEBI:58095"/>
        <dbReference type="ChEBI" id="CHEBI:78442"/>
        <dbReference type="ChEBI" id="CHEBI:78531"/>
        <dbReference type="ChEBI" id="CHEBI:456215"/>
        <dbReference type="EC" id="6.1.1.20"/>
    </reaction>
</comment>
<dbReference type="InterPro" id="IPR045864">
    <property type="entry name" value="aa-tRNA-synth_II/BPL/LPL"/>
</dbReference>
<evidence type="ECO:0000256" key="9">
    <source>
        <dbReference type="ARBA" id="ARBA00022723"/>
    </source>
</evidence>
<dbReference type="AlphaFoldDB" id="A0A4Y7NJX5"/>
<feature type="domain" description="B5" evidence="17">
    <location>
        <begin position="302"/>
        <end position="378"/>
    </location>
</feature>
<dbReference type="GO" id="GO:0006432">
    <property type="term" value="P:phenylalanyl-tRNA aminoacylation"/>
    <property type="evidence" value="ECO:0007669"/>
    <property type="project" value="InterPro"/>
</dbReference>
<dbReference type="FunFam" id="3.30.56.10:FF:000005">
    <property type="entry name" value="Phenylalanine--tRNA ligase beta subunit"/>
    <property type="match status" value="1"/>
</dbReference>
<evidence type="ECO:0000256" key="16">
    <source>
        <dbReference type="ARBA" id="ARBA00049255"/>
    </source>
</evidence>
<dbReference type="FunFam" id="3.30.930.10:FF:000032">
    <property type="entry name" value="Phenylalanine--tRNA ligase beta subunit"/>
    <property type="match status" value="1"/>
</dbReference>
<comment type="subcellular location">
    <subcellularLocation>
        <location evidence="2">Cytoplasm</location>
    </subcellularLocation>
</comment>
<evidence type="ECO:0000256" key="1">
    <source>
        <dbReference type="ARBA" id="ARBA00001946"/>
    </source>
</evidence>
<dbReference type="EC" id="6.1.1.20" evidence="5"/>
<evidence type="ECO:0000256" key="14">
    <source>
        <dbReference type="ARBA" id="ARBA00023146"/>
    </source>
</evidence>
<dbReference type="GO" id="GO:0003723">
    <property type="term" value="F:RNA binding"/>
    <property type="evidence" value="ECO:0007669"/>
    <property type="project" value="InterPro"/>
</dbReference>
<accession>A0A4Y7NJX5</accession>
<dbReference type="Pfam" id="PF03483">
    <property type="entry name" value="B3_4"/>
    <property type="match status" value="1"/>
</dbReference>
<dbReference type="InterPro" id="IPR041616">
    <property type="entry name" value="PheRS_beta_core"/>
</dbReference>
<dbReference type="SUPFAM" id="SSF46955">
    <property type="entry name" value="Putative DNA-binding domain"/>
    <property type="match status" value="2"/>
</dbReference>
<dbReference type="Gene3D" id="3.30.56.10">
    <property type="match status" value="2"/>
</dbReference>
<keyword evidence="14" id="KW-0030">Aminoacyl-tRNA synthetase</keyword>
<dbReference type="PANTHER" id="PTHR10947:SF0">
    <property type="entry name" value="PHENYLALANINE--TRNA LIGASE BETA SUBUNIT"/>
    <property type="match status" value="1"/>
</dbReference>
<dbReference type="SMART" id="SM00873">
    <property type="entry name" value="B3_4"/>
    <property type="match status" value="1"/>
</dbReference>
<dbReference type="InterPro" id="IPR009061">
    <property type="entry name" value="DNA-bd_dom_put_sf"/>
</dbReference>
<keyword evidence="9" id="KW-0479">Metal-binding</keyword>
<dbReference type="InterPro" id="IPR005146">
    <property type="entry name" value="B3/B4_tRNA-bd"/>
</dbReference>
<dbReference type="PROSITE" id="PS51483">
    <property type="entry name" value="B5"/>
    <property type="match status" value="1"/>
</dbReference>
<dbReference type="NCBIfam" id="TIGR00471">
    <property type="entry name" value="pheT_arch"/>
    <property type="match status" value="1"/>
</dbReference>
<dbReference type="PANTHER" id="PTHR10947">
    <property type="entry name" value="PHENYLALANYL-TRNA SYNTHETASE BETA CHAIN AND LEUCINE-RICH REPEAT-CONTAINING PROTEIN 47"/>
    <property type="match status" value="1"/>
</dbReference>
<dbReference type="InterPro" id="IPR005147">
    <property type="entry name" value="tRNA_synthase_B5-dom"/>
</dbReference>
<dbReference type="SUPFAM" id="SSF56037">
    <property type="entry name" value="PheT/TilS domain"/>
    <property type="match status" value="1"/>
</dbReference>
<evidence type="ECO:0000259" key="17">
    <source>
        <dbReference type="PROSITE" id="PS51483"/>
    </source>
</evidence>
<dbReference type="GO" id="GO:0005524">
    <property type="term" value="F:ATP binding"/>
    <property type="evidence" value="ECO:0007669"/>
    <property type="project" value="UniProtKB-KW"/>
</dbReference>
<evidence type="ECO:0000256" key="3">
    <source>
        <dbReference type="ARBA" id="ARBA00007438"/>
    </source>
</evidence>
<dbReference type="InterPro" id="IPR020825">
    <property type="entry name" value="Phe-tRNA_synthase-like_B3/B4"/>
</dbReference>
<reference evidence="18" key="1">
    <citation type="submission" date="2018-08" db="EMBL/GenBank/DDBJ databases">
        <authorList>
            <person name="Cornetti L."/>
        </authorList>
    </citation>
    <scope>NUCLEOTIDE SEQUENCE</scope>
    <source>
        <strain evidence="18">BE-ASS</strain>
    </source>
</reference>
<keyword evidence="13" id="KW-0648">Protein biosynthesis</keyword>
<evidence type="ECO:0000256" key="11">
    <source>
        <dbReference type="ARBA" id="ARBA00022840"/>
    </source>
</evidence>
<keyword evidence="7" id="KW-0963">Cytoplasm</keyword>
<dbReference type="FunFam" id="3.50.40.10:FF:000002">
    <property type="entry name" value="phenylalanine--tRNA ligase beta subunit"/>
    <property type="match status" value="1"/>
</dbReference>
<dbReference type="Gene3D" id="3.30.930.10">
    <property type="entry name" value="Bira Bifunctional Protein, Domain 2"/>
    <property type="match status" value="1"/>
</dbReference>
<proteinExistence type="evidence at transcript level"/>
<organism evidence="18">
    <name type="scientific">Scapholeberis mucronata</name>
    <dbReference type="NCBI Taxonomy" id="202097"/>
    <lineage>
        <taxon>Eukaryota</taxon>
        <taxon>Metazoa</taxon>
        <taxon>Ecdysozoa</taxon>
        <taxon>Arthropoda</taxon>
        <taxon>Crustacea</taxon>
        <taxon>Branchiopoda</taxon>
        <taxon>Diplostraca</taxon>
        <taxon>Cladocera</taxon>
        <taxon>Anomopoda</taxon>
        <taxon>Daphniidae</taxon>
        <taxon>Scapholeberis</taxon>
    </lineage>
</organism>
<sequence>MPTISINRQLLFESLGKTYSEEEFDDLCFQFGIELDEVTSVRQIIQKEQGTEKSKGASDEIIYKIDIPANRYDLLCLEGLVQGLKVFLKQLEIPIFRGIEASTNPQRLIIKQSTSVIRPFAVAAVLRDITFTESTLASFIDLQDKLHQNLCRKRSLVAIGTHDLDTLQGPFTYEALEPTSIKFMPLNQKQEYTAAELMDLYSTDSHLRHYLPIIKNSPVYPVIKDSKGTVLSLPPIINGDHSKITVATKNVFIECTATDLAKAVIVLDTLVTMFSRYCKVPYTVELCEVENADGKINKYPSLDYRHESIDVHQINKKIGINEPTDNIVDLLTRMCLRSTSEGNGKIKVEIPPTRHDIIHACDIFEDVAIAFGYNNIQKTFPKTHTVASQFPINKFTDQLREQLAQAGYTEALTFSLCSREDVGEKLRKSFDTVPAVCVSNPKTIEFQVVRTTLISGLLKTISANRNMALPLQVFEISDVVLNDKKTGARNIRKLCVVNYDKTPNFELVHGLLDRVMQLLEIPFDSTGLAGGYSLKSHDDPTFFPGRCAEVVTGGVAVGIIGVIHPDVVKSFELNSPCTGLELDIQALL</sequence>
<dbReference type="SMART" id="SM00874">
    <property type="entry name" value="B5"/>
    <property type="match status" value="1"/>
</dbReference>
<dbReference type="CDD" id="cd00769">
    <property type="entry name" value="PheRS_beta_core"/>
    <property type="match status" value="1"/>
</dbReference>
<dbReference type="GO" id="GO:0009328">
    <property type="term" value="C:phenylalanine-tRNA ligase complex"/>
    <property type="evidence" value="ECO:0007669"/>
    <property type="project" value="TreeGrafter"/>
</dbReference>
<dbReference type="Pfam" id="PF18262">
    <property type="entry name" value="PhetRS_B1"/>
    <property type="match status" value="1"/>
</dbReference>
<comment type="similarity">
    <text evidence="3">Belongs to the phenylalanyl-tRNA synthetase beta subunit family. Type 2 subfamily.</text>
</comment>
<evidence type="ECO:0000313" key="18">
    <source>
        <dbReference type="EMBL" id="SVE93529.1"/>
    </source>
</evidence>
<evidence type="ECO:0000256" key="12">
    <source>
        <dbReference type="ARBA" id="ARBA00022842"/>
    </source>
</evidence>
<keyword evidence="12" id="KW-0460">Magnesium</keyword>
<evidence type="ECO:0000256" key="5">
    <source>
        <dbReference type="ARBA" id="ARBA00012814"/>
    </source>
</evidence>
<dbReference type="InterPro" id="IPR040659">
    <property type="entry name" value="PhetRS_B1"/>
</dbReference>
<evidence type="ECO:0000256" key="13">
    <source>
        <dbReference type="ARBA" id="ARBA00022917"/>
    </source>
</evidence>
<gene>
    <name evidence="18" type="primary">EOG090X03QT</name>
</gene>
<dbReference type="Gene3D" id="3.50.40.10">
    <property type="entry name" value="Phenylalanyl-trna Synthetase, Chain B, domain 3"/>
    <property type="match status" value="1"/>
</dbReference>
<dbReference type="EMBL" id="LR023910">
    <property type="protein sequence ID" value="SVE93529.1"/>
    <property type="molecule type" value="mRNA"/>
</dbReference>
<dbReference type="SUPFAM" id="SSF55681">
    <property type="entry name" value="Class II aaRS and biotin synthetases"/>
    <property type="match status" value="1"/>
</dbReference>
<evidence type="ECO:0000256" key="8">
    <source>
        <dbReference type="ARBA" id="ARBA00022598"/>
    </source>
</evidence>
<keyword evidence="10" id="KW-0547">Nucleotide-binding</keyword>
<protein>
    <recommendedName>
        <fullName evidence="6">Phenylalanine--tRNA ligase beta subunit</fullName>
        <ecNumber evidence="5">6.1.1.20</ecNumber>
    </recommendedName>
    <alternativeName>
        <fullName evidence="15">Phenylalanyl-tRNA synthetase beta subunit</fullName>
    </alternativeName>
</protein>
<dbReference type="Pfam" id="PF03484">
    <property type="entry name" value="B5"/>
    <property type="match status" value="1"/>
</dbReference>
<dbReference type="FunFam" id="3.30.56.10:FF:000003">
    <property type="entry name" value="Phenylalanine--tRNA ligase beta subunit"/>
    <property type="match status" value="1"/>
</dbReference>
<dbReference type="GO" id="GO:0004826">
    <property type="term" value="F:phenylalanine-tRNA ligase activity"/>
    <property type="evidence" value="ECO:0007669"/>
    <property type="project" value="UniProtKB-EC"/>
</dbReference>
<evidence type="ECO:0000256" key="6">
    <source>
        <dbReference type="ARBA" id="ARBA00017032"/>
    </source>
</evidence>
<keyword evidence="11" id="KW-0067">ATP-binding</keyword>
<dbReference type="InterPro" id="IPR004531">
    <property type="entry name" value="Phe-tRNA-synth_IIc_bsu_arc_euk"/>
</dbReference>
<dbReference type="InterPro" id="IPR045060">
    <property type="entry name" value="Phe-tRNA-ligase_IIc_bsu"/>
</dbReference>
<keyword evidence="8" id="KW-0436">Ligase</keyword>
<evidence type="ECO:0000256" key="2">
    <source>
        <dbReference type="ARBA" id="ARBA00004496"/>
    </source>
</evidence>
<dbReference type="Pfam" id="PF17759">
    <property type="entry name" value="tRNA_synthFbeta"/>
    <property type="match status" value="1"/>
</dbReference>
<name>A0A4Y7NJX5_9CRUS</name>
<comment type="cofactor">
    <cofactor evidence="1">
        <name>Mg(2+)</name>
        <dbReference type="ChEBI" id="CHEBI:18420"/>
    </cofactor>
</comment>
<dbReference type="GO" id="GO:0000287">
    <property type="term" value="F:magnesium ion binding"/>
    <property type="evidence" value="ECO:0007669"/>
    <property type="project" value="InterPro"/>
</dbReference>